<dbReference type="AlphaFoldDB" id="A0A9X2IBA1"/>
<protein>
    <submittedName>
        <fullName evidence="1">Uncharacterized protein</fullName>
    </submittedName>
</protein>
<dbReference type="Proteomes" id="UP001139721">
    <property type="component" value="Unassembled WGS sequence"/>
</dbReference>
<sequence length="58" mass="6862">MHISSLRDLAKQLTDASLKIGAGLLHYIRNDDFFYLTIKERKWYSYGATRNPRYNIEP</sequence>
<dbReference type="RefSeq" id="WP_250421181.1">
    <property type="nucleotide sequence ID" value="NZ_JAJKBJ010000009.1"/>
</dbReference>
<gene>
    <name evidence="1" type="ORF">LOX96_09240</name>
</gene>
<keyword evidence="2" id="KW-1185">Reference proteome</keyword>
<comment type="caution">
    <text evidence="1">The sequence shown here is derived from an EMBL/GenBank/DDBJ whole genome shotgun (WGS) entry which is preliminary data.</text>
</comment>
<reference evidence="1" key="1">
    <citation type="submission" date="2021-11" db="EMBL/GenBank/DDBJ databases">
        <title>Legionella maioricencis sp. nov., a new species isolated from hot water samples in Mallorca.</title>
        <authorList>
            <person name="Crespi S."/>
            <person name="Drasar V."/>
            <person name="Salva-Serra F."/>
            <person name="Jaen-Luchoro D."/>
            <person name="Pineiro-Iglesias B."/>
            <person name="Aliaga F."/>
            <person name="Fernandez-Juarez V."/>
            <person name="Coll G."/>
            <person name="Moore E.R.B."/>
            <person name="Bennasar-Figueras A."/>
        </authorList>
    </citation>
    <scope>NUCLEOTIDE SEQUENCE</scope>
    <source>
        <strain evidence="1">HCPI-6</strain>
    </source>
</reference>
<accession>A0A9X2IBA1</accession>
<evidence type="ECO:0000313" key="1">
    <source>
        <dbReference type="EMBL" id="MCL9684275.1"/>
    </source>
</evidence>
<proteinExistence type="predicted"/>
<organism evidence="1 2">
    <name type="scientific">Legionella maioricensis</name>
    <dbReference type="NCBI Taxonomy" id="2896528"/>
    <lineage>
        <taxon>Bacteria</taxon>
        <taxon>Pseudomonadati</taxon>
        <taxon>Pseudomonadota</taxon>
        <taxon>Gammaproteobacteria</taxon>
        <taxon>Legionellales</taxon>
        <taxon>Legionellaceae</taxon>
        <taxon>Legionella</taxon>
    </lineage>
</organism>
<name>A0A9X2IBA1_9GAMM</name>
<evidence type="ECO:0000313" key="2">
    <source>
        <dbReference type="Proteomes" id="UP001139721"/>
    </source>
</evidence>
<dbReference type="EMBL" id="JAJKBJ010000009">
    <property type="protein sequence ID" value="MCL9684275.1"/>
    <property type="molecule type" value="Genomic_DNA"/>
</dbReference>